<sequence length="333" mass="37139">MASDTPLIEARNVSQRFGSKPDLAAKLALKLKLAKPAPVVHALDDVNLSIRKGEVVGLVGESGCGKSTLGRVIAGITSPTQGQILWEGEDRDRLSSAQKHTLGLKTQMIFQNPMAALNPRMTVDELIWEAPYAHGLGKRSERSSYVDEYLRLAGFDPSMKNRFPHQFSGGQRQRVNIARALAVQPEFLVCDESVAALDVSIQAQVINLFMELRDRLDLTYLFVSHDLGVVEHISDRVAIMYLGRIVEEASVEEIFRRPNHPYTQALLAEVPRIEPEKRRFQAVKGELPSPLNPPKGCHFHPRCPFAMERCKQEMPARREVAPAHLSACHLNDV</sequence>
<dbReference type="GO" id="GO:0005524">
    <property type="term" value="F:ATP binding"/>
    <property type="evidence" value="ECO:0007669"/>
    <property type="project" value="UniProtKB-KW"/>
</dbReference>
<dbReference type="PANTHER" id="PTHR43776:SF7">
    <property type="entry name" value="D,D-DIPEPTIDE TRANSPORT ATP-BINDING PROTEIN DDPF-RELATED"/>
    <property type="match status" value="1"/>
</dbReference>
<dbReference type="SUPFAM" id="SSF52540">
    <property type="entry name" value="P-loop containing nucleoside triphosphate hydrolases"/>
    <property type="match status" value="1"/>
</dbReference>
<dbReference type="SMART" id="SM00382">
    <property type="entry name" value="AAA"/>
    <property type="match status" value="1"/>
</dbReference>
<dbReference type="InterPro" id="IPR017871">
    <property type="entry name" value="ABC_transporter-like_CS"/>
</dbReference>
<evidence type="ECO:0000313" key="8">
    <source>
        <dbReference type="Proteomes" id="UP000641137"/>
    </source>
</evidence>
<dbReference type="GO" id="GO:0016887">
    <property type="term" value="F:ATP hydrolysis activity"/>
    <property type="evidence" value="ECO:0007669"/>
    <property type="project" value="InterPro"/>
</dbReference>
<dbReference type="InterPro" id="IPR003593">
    <property type="entry name" value="AAA+_ATPase"/>
</dbReference>
<dbReference type="GO" id="GO:0015833">
    <property type="term" value="P:peptide transport"/>
    <property type="evidence" value="ECO:0007669"/>
    <property type="project" value="InterPro"/>
</dbReference>
<evidence type="ECO:0000259" key="6">
    <source>
        <dbReference type="PROSITE" id="PS50893"/>
    </source>
</evidence>
<comment type="subcellular location">
    <subcellularLocation>
        <location evidence="1">Cell inner membrane</location>
        <topology evidence="1">Peripheral membrane protein</topology>
    </subcellularLocation>
</comment>
<dbReference type="Gene3D" id="3.40.50.300">
    <property type="entry name" value="P-loop containing nucleotide triphosphate hydrolases"/>
    <property type="match status" value="1"/>
</dbReference>
<keyword evidence="4" id="KW-0547">Nucleotide-binding</keyword>
<evidence type="ECO:0000256" key="2">
    <source>
        <dbReference type="ARBA" id="ARBA00005417"/>
    </source>
</evidence>
<dbReference type="GO" id="GO:0005886">
    <property type="term" value="C:plasma membrane"/>
    <property type="evidence" value="ECO:0007669"/>
    <property type="project" value="UniProtKB-SubCell"/>
</dbReference>
<evidence type="ECO:0000313" key="7">
    <source>
        <dbReference type="EMBL" id="GHC76902.1"/>
    </source>
</evidence>
<dbReference type="PANTHER" id="PTHR43776">
    <property type="entry name" value="TRANSPORT ATP-BINDING PROTEIN"/>
    <property type="match status" value="1"/>
</dbReference>
<dbReference type="Proteomes" id="UP000641137">
    <property type="component" value="Unassembled WGS sequence"/>
</dbReference>
<dbReference type="FunFam" id="3.40.50.300:FF:000016">
    <property type="entry name" value="Oligopeptide ABC transporter ATP-binding component"/>
    <property type="match status" value="1"/>
</dbReference>
<gene>
    <name evidence="7" type="ORF">GCM10010136_28040</name>
</gene>
<protein>
    <submittedName>
        <fullName evidence="7">ABC transporter ATP-binding protein</fullName>
    </submittedName>
</protein>
<feature type="domain" description="ABC transporter" evidence="6">
    <location>
        <begin position="8"/>
        <end position="267"/>
    </location>
</feature>
<reference evidence="7" key="1">
    <citation type="journal article" date="2014" name="Int. J. Syst. Evol. Microbiol.">
        <title>Complete genome sequence of Corynebacterium casei LMG S-19264T (=DSM 44701T), isolated from a smear-ripened cheese.</title>
        <authorList>
            <consortium name="US DOE Joint Genome Institute (JGI-PGF)"/>
            <person name="Walter F."/>
            <person name="Albersmeier A."/>
            <person name="Kalinowski J."/>
            <person name="Ruckert C."/>
        </authorList>
    </citation>
    <scope>NUCLEOTIDE SEQUENCE</scope>
    <source>
        <strain evidence="7">KCTC 42097</strain>
    </source>
</reference>
<dbReference type="InterPro" id="IPR013563">
    <property type="entry name" value="Oligopep_ABC_C"/>
</dbReference>
<dbReference type="PROSITE" id="PS00211">
    <property type="entry name" value="ABC_TRANSPORTER_1"/>
    <property type="match status" value="1"/>
</dbReference>
<comment type="similarity">
    <text evidence="2">Belongs to the ABC transporter superfamily.</text>
</comment>
<dbReference type="Pfam" id="PF08352">
    <property type="entry name" value="oligo_HPY"/>
    <property type="match status" value="1"/>
</dbReference>
<keyword evidence="8" id="KW-1185">Reference proteome</keyword>
<dbReference type="InterPro" id="IPR003439">
    <property type="entry name" value="ABC_transporter-like_ATP-bd"/>
</dbReference>
<organism evidence="7 8">
    <name type="scientific">Limoniibacter endophyticus</name>
    <dbReference type="NCBI Taxonomy" id="1565040"/>
    <lineage>
        <taxon>Bacteria</taxon>
        <taxon>Pseudomonadati</taxon>
        <taxon>Pseudomonadota</taxon>
        <taxon>Alphaproteobacteria</taxon>
        <taxon>Hyphomicrobiales</taxon>
        <taxon>Bartonellaceae</taxon>
        <taxon>Limoniibacter</taxon>
    </lineage>
</organism>
<dbReference type="GO" id="GO:0055085">
    <property type="term" value="P:transmembrane transport"/>
    <property type="evidence" value="ECO:0007669"/>
    <property type="project" value="UniProtKB-ARBA"/>
</dbReference>
<evidence type="ECO:0000256" key="4">
    <source>
        <dbReference type="ARBA" id="ARBA00022741"/>
    </source>
</evidence>
<dbReference type="EMBL" id="BMZO01000009">
    <property type="protein sequence ID" value="GHC76902.1"/>
    <property type="molecule type" value="Genomic_DNA"/>
</dbReference>
<accession>A0A8J3DRI6</accession>
<evidence type="ECO:0000256" key="1">
    <source>
        <dbReference type="ARBA" id="ARBA00004417"/>
    </source>
</evidence>
<name>A0A8J3DRI6_9HYPH</name>
<reference evidence="7" key="2">
    <citation type="submission" date="2020-09" db="EMBL/GenBank/DDBJ databases">
        <authorList>
            <person name="Sun Q."/>
            <person name="Kim S."/>
        </authorList>
    </citation>
    <scope>NUCLEOTIDE SEQUENCE</scope>
    <source>
        <strain evidence="7">KCTC 42097</strain>
    </source>
</reference>
<dbReference type="AlphaFoldDB" id="A0A8J3DRI6"/>
<proteinExistence type="inferred from homology"/>
<keyword evidence="5 7" id="KW-0067">ATP-binding</keyword>
<dbReference type="InterPro" id="IPR027417">
    <property type="entry name" value="P-loop_NTPase"/>
</dbReference>
<dbReference type="Pfam" id="PF00005">
    <property type="entry name" value="ABC_tran"/>
    <property type="match status" value="1"/>
</dbReference>
<evidence type="ECO:0000256" key="3">
    <source>
        <dbReference type="ARBA" id="ARBA00022448"/>
    </source>
</evidence>
<keyword evidence="3" id="KW-0813">Transport</keyword>
<dbReference type="NCBIfam" id="TIGR01727">
    <property type="entry name" value="oligo_HPY"/>
    <property type="match status" value="1"/>
</dbReference>
<evidence type="ECO:0000256" key="5">
    <source>
        <dbReference type="ARBA" id="ARBA00022840"/>
    </source>
</evidence>
<dbReference type="InterPro" id="IPR050319">
    <property type="entry name" value="ABC_transp_ATP-bind"/>
</dbReference>
<comment type="caution">
    <text evidence="7">The sequence shown here is derived from an EMBL/GenBank/DDBJ whole genome shotgun (WGS) entry which is preliminary data.</text>
</comment>
<dbReference type="PROSITE" id="PS50893">
    <property type="entry name" value="ABC_TRANSPORTER_2"/>
    <property type="match status" value="1"/>
</dbReference>
<dbReference type="CDD" id="cd03257">
    <property type="entry name" value="ABC_NikE_OppD_transporters"/>
    <property type="match status" value="1"/>
</dbReference>